<dbReference type="Proteomes" id="UP000762676">
    <property type="component" value="Unassembled WGS sequence"/>
</dbReference>
<organism evidence="1 2">
    <name type="scientific">Elysia marginata</name>
    <dbReference type="NCBI Taxonomy" id="1093978"/>
    <lineage>
        <taxon>Eukaryota</taxon>
        <taxon>Metazoa</taxon>
        <taxon>Spiralia</taxon>
        <taxon>Lophotrochozoa</taxon>
        <taxon>Mollusca</taxon>
        <taxon>Gastropoda</taxon>
        <taxon>Heterobranchia</taxon>
        <taxon>Euthyneura</taxon>
        <taxon>Panpulmonata</taxon>
        <taxon>Sacoglossa</taxon>
        <taxon>Placobranchoidea</taxon>
        <taxon>Plakobranchidae</taxon>
        <taxon>Elysia</taxon>
    </lineage>
</organism>
<gene>
    <name evidence="1" type="ORF">ElyMa_003558800</name>
</gene>
<dbReference type="EMBL" id="BMAT01007288">
    <property type="protein sequence ID" value="GFR61501.1"/>
    <property type="molecule type" value="Genomic_DNA"/>
</dbReference>
<evidence type="ECO:0000313" key="1">
    <source>
        <dbReference type="EMBL" id="GFR61501.1"/>
    </source>
</evidence>
<evidence type="ECO:0000313" key="2">
    <source>
        <dbReference type="Proteomes" id="UP000762676"/>
    </source>
</evidence>
<accession>A0AAV4EL52</accession>
<protein>
    <submittedName>
        <fullName evidence="1">Cleavage and polyadenylation specificity factor subunit 1</fullName>
    </submittedName>
</protein>
<comment type="caution">
    <text evidence="1">The sequence shown here is derived from an EMBL/GenBank/DDBJ whole genome shotgun (WGS) entry which is preliminary data.</text>
</comment>
<dbReference type="InterPro" id="IPR052579">
    <property type="entry name" value="Zinc_finger_SWIM"/>
</dbReference>
<proteinExistence type="predicted"/>
<reference evidence="1 2" key="1">
    <citation type="journal article" date="2021" name="Elife">
        <title>Chloroplast acquisition without the gene transfer in kleptoplastic sea slugs, Plakobranchus ocellatus.</title>
        <authorList>
            <person name="Maeda T."/>
            <person name="Takahashi S."/>
            <person name="Yoshida T."/>
            <person name="Shimamura S."/>
            <person name="Takaki Y."/>
            <person name="Nagai Y."/>
            <person name="Toyoda A."/>
            <person name="Suzuki Y."/>
            <person name="Arimoto A."/>
            <person name="Ishii H."/>
            <person name="Satoh N."/>
            <person name="Nishiyama T."/>
            <person name="Hasebe M."/>
            <person name="Maruyama T."/>
            <person name="Minagawa J."/>
            <person name="Obokata J."/>
            <person name="Shigenobu S."/>
        </authorList>
    </citation>
    <scope>NUCLEOTIDE SEQUENCE [LARGE SCALE GENOMIC DNA]</scope>
</reference>
<dbReference type="PANTHER" id="PTHR31569">
    <property type="entry name" value="SWIM-TYPE DOMAIN-CONTAINING PROTEIN"/>
    <property type="match status" value="1"/>
</dbReference>
<keyword evidence="2" id="KW-1185">Reference proteome</keyword>
<dbReference type="PANTHER" id="PTHR31569:SF4">
    <property type="entry name" value="SWIM-TYPE DOMAIN-CONTAINING PROTEIN"/>
    <property type="match status" value="1"/>
</dbReference>
<dbReference type="AlphaFoldDB" id="A0AAV4EL52"/>
<sequence length="145" mass="16969">MVDKDLNSNGRLEHVFPDALCELCLFHVKKAFKKKIDGLQASSDTKKDIRMLVEKCCNATSPHQYDQLKEEMLTLHQPFPQYFLENWDGKRERRVRFARSEHINLGDTNNNRIESYHPKFKSAIRSPASPGCMREKNIFFFMTAC</sequence>
<name>A0AAV4EL52_9GAST</name>